<dbReference type="AlphaFoldDB" id="A0A934ICT9"/>
<feature type="signal peptide" evidence="1">
    <location>
        <begin position="1"/>
        <end position="22"/>
    </location>
</feature>
<dbReference type="SUPFAM" id="SSF56935">
    <property type="entry name" value="Porins"/>
    <property type="match status" value="1"/>
</dbReference>
<feature type="chain" id="PRO_5037128040" evidence="1">
    <location>
        <begin position="23"/>
        <end position="245"/>
    </location>
</feature>
<evidence type="ECO:0000259" key="2">
    <source>
        <dbReference type="Pfam" id="PF13609"/>
    </source>
</evidence>
<dbReference type="InterPro" id="IPR033900">
    <property type="entry name" value="Gram_neg_porin_domain"/>
</dbReference>
<keyword evidence="4" id="KW-1185">Reference proteome</keyword>
<reference evidence="3" key="1">
    <citation type="submission" date="2020-12" db="EMBL/GenBank/DDBJ databases">
        <title>Bacterial taxonomy.</title>
        <authorList>
            <person name="Pan X."/>
        </authorList>
    </citation>
    <scope>NUCLEOTIDE SEQUENCE</scope>
    <source>
        <strain evidence="3">KCTC 52957</strain>
    </source>
</reference>
<dbReference type="EMBL" id="JAEKPD010000002">
    <property type="protein sequence ID" value="MBJ3762082.1"/>
    <property type="molecule type" value="Genomic_DNA"/>
</dbReference>
<accession>A0A934ICT9</accession>
<name>A0A934ICT9_9RHOB</name>
<dbReference type="RefSeq" id="WP_198915241.1">
    <property type="nucleotide sequence ID" value="NZ_JAEKPD010000002.1"/>
</dbReference>
<gene>
    <name evidence="3" type="ORF">ILP92_04905</name>
</gene>
<dbReference type="Pfam" id="PF13609">
    <property type="entry name" value="Porin_4"/>
    <property type="match status" value="1"/>
</dbReference>
<evidence type="ECO:0000313" key="4">
    <source>
        <dbReference type="Proteomes" id="UP000642488"/>
    </source>
</evidence>
<dbReference type="Gene3D" id="2.40.160.10">
    <property type="entry name" value="Porin"/>
    <property type="match status" value="1"/>
</dbReference>
<evidence type="ECO:0000256" key="1">
    <source>
        <dbReference type="SAM" id="SignalP"/>
    </source>
</evidence>
<dbReference type="Proteomes" id="UP000642488">
    <property type="component" value="Unassembled WGS sequence"/>
</dbReference>
<protein>
    <submittedName>
        <fullName evidence="3">Porin</fullName>
    </submittedName>
</protein>
<sequence length="245" mass="26341">MILWKYSGAACVLAMSTGMASAVEVTGGEVGLSYSRFFEDVEIDGDDEAVAKTSLSGQVEIGFNRNFALQADLAHHKFSASDEDGTTLTLHGILHYNDTLSFGAFIGRDSGDGDDLDFYGIEIGQEFERFDVEAYLSDGDIDDISSGLIYGVSGRYVVNDALEVGLDFDAVDLDEGADLRRIGLVADYSFGPSTNVYGEIGTSELESSFGSDSEEYVELGAKFMFGAERGATFDKRGFFSVLPGL</sequence>
<feature type="domain" description="Porin" evidence="2">
    <location>
        <begin position="95"/>
        <end position="204"/>
    </location>
</feature>
<keyword evidence="1" id="KW-0732">Signal</keyword>
<dbReference type="InterPro" id="IPR023614">
    <property type="entry name" value="Porin_dom_sf"/>
</dbReference>
<evidence type="ECO:0000313" key="3">
    <source>
        <dbReference type="EMBL" id="MBJ3762082.1"/>
    </source>
</evidence>
<proteinExistence type="predicted"/>
<comment type="caution">
    <text evidence="3">The sequence shown here is derived from an EMBL/GenBank/DDBJ whole genome shotgun (WGS) entry which is preliminary data.</text>
</comment>
<organism evidence="3 4">
    <name type="scientific">Palleronia pontilimi</name>
    <dbReference type="NCBI Taxonomy" id="1964209"/>
    <lineage>
        <taxon>Bacteria</taxon>
        <taxon>Pseudomonadati</taxon>
        <taxon>Pseudomonadota</taxon>
        <taxon>Alphaproteobacteria</taxon>
        <taxon>Rhodobacterales</taxon>
        <taxon>Roseobacteraceae</taxon>
        <taxon>Palleronia</taxon>
    </lineage>
</organism>